<feature type="compositionally biased region" description="Polar residues" evidence="2">
    <location>
        <begin position="924"/>
        <end position="934"/>
    </location>
</feature>
<feature type="region of interest" description="Disordered" evidence="2">
    <location>
        <begin position="708"/>
        <end position="934"/>
    </location>
</feature>
<keyword evidence="3" id="KW-0472">Membrane</keyword>
<dbReference type="CDD" id="cd22426">
    <property type="entry name" value="KH_I_FMR1_FXR_rpt2"/>
    <property type="match status" value="1"/>
</dbReference>
<dbReference type="GO" id="GO:0051028">
    <property type="term" value="P:mRNA transport"/>
    <property type="evidence" value="ECO:0007669"/>
    <property type="project" value="TreeGrafter"/>
</dbReference>
<reference evidence="6" key="2">
    <citation type="journal article" date="2023" name="Infect Dis Poverty">
        <title>Chromosome-scale genome of the human blood fluke Schistosoma mekongi and its implications for public health.</title>
        <authorList>
            <person name="Zhou M."/>
            <person name="Xu L."/>
            <person name="Xu D."/>
            <person name="Chen W."/>
            <person name="Khan J."/>
            <person name="Hu Y."/>
            <person name="Huang H."/>
            <person name="Wei H."/>
            <person name="Zhang Y."/>
            <person name="Chusongsang P."/>
            <person name="Tanasarnprasert K."/>
            <person name="Hu X."/>
            <person name="Limpanont Y."/>
            <person name="Lv Z."/>
        </authorList>
    </citation>
    <scope>NUCLEOTIDE SEQUENCE</scope>
    <source>
        <strain evidence="6">LV_2022a</strain>
    </source>
</reference>
<dbReference type="GO" id="GO:0043488">
    <property type="term" value="P:regulation of mRNA stability"/>
    <property type="evidence" value="ECO:0007669"/>
    <property type="project" value="TreeGrafter"/>
</dbReference>
<organism evidence="6 7">
    <name type="scientific">Schistosoma mekongi</name>
    <name type="common">Parasitic worm</name>
    <dbReference type="NCBI Taxonomy" id="38744"/>
    <lineage>
        <taxon>Eukaryota</taxon>
        <taxon>Metazoa</taxon>
        <taxon>Spiralia</taxon>
        <taxon>Lophotrochozoa</taxon>
        <taxon>Platyhelminthes</taxon>
        <taxon>Trematoda</taxon>
        <taxon>Digenea</taxon>
        <taxon>Strigeidida</taxon>
        <taxon>Schistosomatoidea</taxon>
        <taxon>Schistosomatidae</taxon>
        <taxon>Schistosoma</taxon>
    </lineage>
</organism>
<evidence type="ECO:0000256" key="1">
    <source>
        <dbReference type="PROSITE-ProRule" id="PRU00117"/>
    </source>
</evidence>
<dbReference type="InterPro" id="IPR036612">
    <property type="entry name" value="KH_dom_type_1_sf"/>
</dbReference>
<dbReference type="GO" id="GO:0045727">
    <property type="term" value="P:positive regulation of translation"/>
    <property type="evidence" value="ECO:0007669"/>
    <property type="project" value="TreeGrafter"/>
</dbReference>
<name>A0AAE1ZFZ3_SCHME</name>
<reference evidence="6" key="1">
    <citation type="submission" date="2022-04" db="EMBL/GenBank/DDBJ databases">
        <authorList>
            <person name="Xu L."/>
            <person name="Lv Z."/>
        </authorList>
    </citation>
    <scope>NUCLEOTIDE SEQUENCE</scope>
    <source>
        <strain evidence="6">LV_2022a</strain>
    </source>
</reference>
<dbReference type="Pfam" id="PF00013">
    <property type="entry name" value="KH_1"/>
    <property type="match status" value="1"/>
</dbReference>
<dbReference type="AlphaFoldDB" id="A0AAE1ZFZ3"/>
<keyword evidence="7" id="KW-1185">Reference proteome</keyword>
<evidence type="ECO:0000256" key="2">
    <source>
        <dbReference type="SAM" id="MobiDB-lite"/>
    </source>
</evidence>
<dbReference type="PROSITE" id="PS50084">
    <property type="entry name" value="KH_TYPE_1"/>
    <property type="match status" value="2"/>
</dbReference>
<dbReference type="EMBL" id="JALJAT010000002">
    <property type="protein sequence ID" value="KAK4473315.1"/>
    <property type="molecule type" value="Genomic_DNA"/>
</dbReference>
<dbReference type="GO" id="GO:0048513">
    <property type="term" value="P:animal organ development"/>
    <property type="evidence" value="ECO:0007669"/>
    <property type="project" value="TreeGrafter"/>
</dbReference>
<feature type="compositionally biased region" description="Polar residues" evidence="2">
    <location>
        <begin position="906"/>
        <end position="915"/>
    </location>
</feature>
<evidence type="ECO:0000256" key="3">
    <source>
        <dbReference type="SAM" id="Phobius"/>
    </source>
</evidence>
<feature type="transmembrane region" description="Helical" evidence="3">
    <location>
        <begin position="20"/>
        <end position="39"/>
    </location>
</feature>
<keyword evidence="1" id="KW-0694">RNA-binding</keyword>
<feature type="domain" description="K Homology" evidence="4">
    <location>
        <begin position="529"/>
        <end position="563"/>
    </location>
</feature>
<protein>
    <submittedName>
        <fullName evidence="6">Uncharacterized protein</fullName>
    </submittedName>
</protein>
<dbReference type="GO" id="GO:0043005">
    <property type="term" value="C:neuron projection"/>
    <property type="evidence" value="ECO:0007669"/>
    <property type="project" value="TreeGrafter"/>
</dbReference>
<dbReference type="GO" id="GO:0048170">
    <property type="term" value="P:positive regulation of long-term neuronal synaptic plasticity"/>
    <property type="evidence" value="ECO:0007669"/>
    <property type="project" value="TreeGrafter"/>
</dbReference>
<dbReference type="CDD" id="cd22425">
    <property type="entry name" value="KH_I_FMR1_FXR_rpt1"/>
    <property type="match status" value="1"/>
</dbReference>
<dbReference type="GO" id="GO:0005634">
    <property type="term" value="C:nucleus"/>
    <property type="evidence" value="ECO:0007669"/>
    <property type="project" value="TreeGrafter"/>
</dbReference>
<dbReference type="GO" id="GO:0003730">
    <property type="term" value="F:mRNA 3'-UTR binding"/>
    <property type="evidence" value="ECO:0007669"/>
    <property type="project" value="TreeGrafter"/>
</dbReference>
<dbReference type="PANTHER" id="PTHR10603">
    <property type="entry name" value="FRAGILE X MENTAL RETARDATION SYNDROME-RELATED PROTEIN"/>
    <property type="match status" value="1"/>
</dbReference>
<dbReference type="GO" id="GO:0098793">
    <property type="term" value="C:presynapse"/>
    <property type="evidence" value="ECO:0007669"/>
    <property type="project" value="GOC"/>
</dbReference>
<gene>
    <name evidence="6" type="ORF">MN116_004479</name>
</gene>
<dbReference type="InterPro" id="IPR004088">
    <property type="entry name" value="KH_dom_type_1"/>
</dbReference>
<comment type="caution">
    <text evidence="6">The sequence shown here is derived from an EMBL/GenBank/DDBJ whole genome shotgun (WGS) entry which is preliminary data.</text>
</comment>
<dbReference type="InterPro" id="IPR040472">
    <property type="entry name" value="FMRP_KH0"/>
</dbReference>
<dbReference type="GO" id="GO:0099577">
    <property type="term" value="P:regulation of translation at presynapse, modulating synaptic transmission"/>
    <property type="evidence" value="ECO:0007669"/>
    <property type="project" value="TreeGrafter"/>
</dbReference>
<feature type="transmembrane region" description="Helical" evidence="3">
    <location>
        <begin position="118"/>
        <end position="137"/>
    </location>
</feature>
<proteinExistence type="predicted"/>
<evidence type="ECO:0000313" key="7">
    <source>
        <dbReference type="Proteomes" id="UP001292079"/>
    </source>
</evidence>
<dbReference type="GO" id="GO:0010494">
    <property type="term" value="C:cytoplasmic stress granule"/>
    <property type="evidence" value="ECO:0007669"/>
    <property type="project" value="TreeGrafter"/>
</dbReference>
<dbReference type="Pfam" id="PF17904">
    <property type="entry name" value="KH_9"/>
    <property type="match status" value="1"/>
</dbReference>
<feature type="transmembrane region" description="Helical" evidence="3">
    <location>
        <begin position="51"/>
        <end position="68"/>
    </location>
</feature>
<dbReference type="Proteomes" id="UP001292079">
    <property type="component" value="Unassembled WGS sequence"/>
</dbReference>
<dbReference type="Gene3D" id="3.30.1370.10">
    <property type="entry name" value="K Homology domain, type 1"/>
    <property type="match status" value="2"/>
</dbReference>
<dbReference type="InterPro" id="IPR040148">
    <property type="entry name" value="FMR1"/>
</dbReference>
<keyword evidence="3" id="KW-0812">Transmembrane</keyword>
<accession>A0AAE1ZFZ3</accession>
<feature type="compositionally biased region" description="Basic residues" evidence="2">
    <location>
        <begin position="870"/>
        <end position="890"/>
    </location>
</feature>
<feature type="domain" description="Synaptic functional regulator FMRP KH0" evidence="5">
    <location>
        <begin position="332"/>
        <end position="405"/>
    </location>
</feature>
<dbReference type="GO" id="GO:0045182">
    <property type="term" value="F:translation regulator activity"/>
    <property type="evidence" value="ECO:0007669"/>
    <property type="project" value="TreeGrafter"/>
</dbReference>
<keyword evidence="3" id="KW-1133">Transmembrane helix</keyword>
<feature type="compositionally biased region" description="Basic residues" evidence="2">
    <location>
        <begin position="750"/>
        <end position="759"/>
    </location>
</feature>
<evidence type="ECO:0000313" key="6">
    <source>
        <dbReference type="EMBL" id="KAK4473315.1"/>
    </source>
</evidence>
<sequence>MESLFISFLFTRLIFSLNITWIFYSWIIVLTLLLLIILLSNIKPFDITNALNAFFINICILQVVVYIINTILQRFDYVDAILFTSGLGILWTIIFELTIISVALFPGDKRFSFRIDQYFLSGFILGALTIWMNLIILNTPHLCHSHKEINPCIRPACQYVLTSQVCDDGLKQLCSADIFSPYGRKLIIPKRNEEEQVPIKNVRLPPTTGRDIQPGQNGEALFSVATDQTQNSSGNTITLPGRWGDESTNKPEVELLVDNHLDNLSIPSWWPCRVVKIRDDVAVVKLNVTPPADATPSEISLCTQLSNVTEIVSRKFLRQPSDDCPCLSSDIIHRHRIEIPKELADFASDPSVHHDFLRHCGGPVSLYYDNESSCLVVLTTDPLTAKNVALLEDTHLRMLRQKWALTRSLRQTMRNLEVNRGPDLSRSGGTKNCGDWNSDPSLFVEKFYVPQHLMGLAIGARGVNIRAAREIPDVIRIESWEPSDYSTRDNDPVNSGECSDAAMFIVEAKTSEAAKQARAKLEYSELYLGVPRRYVGRLIGKRTSNIMSIIRKSGVVHIHFDDHMEGPVSLSDDNNQSDIIKYSYPGRPVASIMRRVFLKAGSAQTSSQPHADEEYGGFILAGTADSIEKARLLINFQMDYFYDLEKMESEKHELIRNLSHGGMDTGPGYPPRGPTVGRWGDRGGVPNYARGGRGRRPGRGGLLHTPMGANDSLNPGPYTDDENIGNPVLYRGSRRMPRETYGHRASGGRIPRHGGRNGRHMGGGGSVRDSDWNNHTNSNGDVIDRRRGSEDSDIVEPNNMPDGTPGDRANSGRNNRVGRSAPAPNGFYSDRERGDESEDTLNPNNGNNFPCGDASSEDDGGCSVDNMRSRVNKSVHSRLHNRPRRSHQTRPKNSDFWTANAGGGQLNNMDSSLGGSQKPRGIGRQQQSTQVYQE</sequence>
<evidence type="ECO:0000259" key="4">
    <source>
        <dbReference type="Pfam" id="PF00013"/>
    </source>
</evidence>
<feature type="transmembrane region" description="Helical" evidence="3">
    <location>
        <begin position="80"/>
        <end position="106"/>
    </location>
</feature>
<evidence type="ECO:0000259" key="5">
    <source>
        <dbReference type="Pfam" id="PF17904"/>
    </source>
</evidence>
<dbReference type="PANTHER" id="PTHR10603:SF7">
    <property type="entry name" value="FRAGILE X MESSENGER RIBONUCLEOPROTEIN 1 HOMOLOG"/>
    <property type="match status" value="1"/>
</dbReference>
<dbReference type="SUPFAM" id="SSF54791">
    <property type="entry name" value="Eukaryotic type KH-domain (KH-domain type I)"/>
    <property type="match status" value="1"/>
</dbReference>